<organism evidence="2 3">
    <name type="scientific">Mikania micrantha</name>
    <name type="common">bitter vine</name>
    <dbReference type="NCBI Taxonomy" id="192012"/>
    <lineage>
        <taxon>Eukaryota</taxon>
        <taxon>Viridiplantae</taxon>
        <taxon>Streptophyta</taxon>
        <taxon>Embryophyta</taxon>
        <taxon>Tracheophyta</taxon>
        <taxon>Spermatophyta</taxon>
        <taxon>Magnoliopsida</taxon>
        <taxon>eudicotyledons</taxon>
        <taxon>Gunneridae</taxon>
        <taxon>Pentapetalae</taxon>
        <taxon>asterids</taxon>
        <taxon>campanulids</taxon>
        <taxon>Asterales</taxon>
        <taxon>Asteraceae</taxon>
        <taxon>Asteroideae</taxon>
        <taxon>Heliantheae alliance</taxon>
        <taxon>Eupatorieae</taxon>
        <taxon>Mikania</taxon>
    </lineage>
</organism>
<proteinExistence type="predicted"/>
<comment type="caution">
    <text evidence="2">The sequence shown here is derived from an EMBL/GenBank/DDBJ whole genome shotgun (WGS) entry which is preliminary data.</text>
</comment>
<reference evidence="2 3" key="1">
    <citation type="submission" date="2019-05" db="EMBL/GenBank/DDBJ databases">
        <title>Mikania micrantha, genome provides insights into the molecular mechanism of rapid growth.</title>
        <authorList>
            <person name="Liu B."/>
        </authorList>
    </citation>
    <scope>NUCLEOTIDE SEQUENCE [LARGE SCALE GENOMIC DNA]</scope>
    <source>
        <strain evidence="2">NLD-2019</strain>
        <tissue evidence="2">Leaf</tissue>
    </source>
</reference>
<evidence type="ECO:0000313" key="2">
    <source>
        <dbReference type="EMBL" id="KAD7478079.1"/>
    </source>
</evidence>
<evidence type="ECO:0000313" key="3">
    <source>
        <dbReference type="Proteomes" id="UP000326396"/>
    </source>
</evidence>
<name>A0A5N6Q0H9_9ASTR</name>
<gene>
    <name evidence="2" type="ORF">E3N88_01215</name>
</gene>
<dbReference type="EMBL" id="SZYD01000001">
    <property type="protein sequence ID" value="KAD7478079.1"/>
    <property type="molecule type" value="Genomic_DNA"/>
</dbReference>
<dbReference type="AlphaFoldDB" id="A0A5N6Q0H9"/>
<evidence type="ECO:0000256" key="1">
    <source>
        <dbReference type="SAM" id="MobiDB-lite"/>
    </source>
</evidence>
<feature type="region of interest" description="Disordered" evidence="1">
    <location>
        <begin position="78"/>
        <end position="98"/>
    </location>
</feature>
<protein>
    <submittedName>
        <fullName evidence="2">Uncharacterized protein</fullName>
    </submittedName>
</protein>
<dbReference type="Proteomes" id="UP000326396">
    <property type="component" value="Linkage Group LG1"/>
</dbReference>
<sequence length="98" mass="11618">MMEVLSWCFVDCRSVEVLRGAVRRWPEVWRLKEGCDAEDLNIRTTGYRVKPLRIRYSFKSIENFDSRLVSGTYDSHKIDKRHFDPHKDASSEDQDSHL</sequence>
<accession>A0A5N6Q0H9</accession>
<keyword evidence="3" id="KW-1185">Reference proteome</keyword>